<organism evidence="2 3">
    <name type="scientific">Candidatus Acidiferrum panamense</name>
    <dbReference type="NCBI Taxonomy" id="2741543"/>
    <lineage>
        <taxon>Bacteria</taxon>
        <taxon>Pseudomonadati</taxon>
        <taxon>Acidobacteriota</taxon>
        <taxon>Terriglobia</taxon>
        <taxon>Candidatus Acidiferrales</taxon>
        <taxon>Candidatus Acidiferrum</taxon>
    </lineage>
</organism>
<keyword evidence="1" id="KW-0812">Transmembrane</keyword>
<keyword evidence="1" id="KW-1133">Transmembrane helix</keyword>
<evidence type="ECO:0000313" key="2">
    <source>
        <dbReference type="EMBL" id="MBA0086801.1"/>
    </source>
</evidence>
<feature type="non-terminal residue" evidence="2">
    <location>
        <position position="139"/>
    </location>
</feature>
<dbReference type="Proteomes" id="UP000567293">
    <property type="component" value="Unassembled WGS sequence"/>
</dbReference>
<dbReference type="InterPro" id="IPR012902">
    <property type="entry name" value="N_methyl_site"/>
</dbReference>
<dbReference type="NCBIfam" id="TIGR02532">
    <property type="entry name" value="IV_pilin_GFxxxE"/>
    <property type="match status" value="1"/>
</dbReference>
<dbReference type="Pfam" id="PF07963">
    <property type="entry name" value="N_methyl"/>
    <property type="match status" value="1"/>
</dbReference>
<accession>A0A7V8NST3</accession>
<feature type="transmembrane region" description="Helical" evidence="1">
    <location>
        <begin position="12"/>
        <end position="37"/>
    </location>
</feature>
<keyword evidence="3" id="KW-1185">Reference proteome</keyword>
<protein>
    <submittedName>
        <fullName evidence="2">Prepilin-type N-terminal cleavage/methylation domain-containing protein</fullName>
    </submittedName>
</protein>
<name>A0A7V8NST3_9BACT</name>
<proteinExistence type="predicted"/>
<evidence type="ECO:0000313" key="3">
    <source>
        <dbReference type="Proteomes" id="UP000567293"/>
    </source>
</evidence>
<sequence>MTKAHRSEQGFSLLELMVSTVVMLIVAGGAFGALNYYQKTYQHTEIGADMHDNLRSAIDLVIQEVGQAGSLPSGTLGTRNTNGAVFASGVAQTVNVNNGSGFFAGEKLLVDAGANQELVTLTAATASSISGIFGKAHNN</sequence>
<dbReference type="SUPFAM" id="SSF54523">
    <property type="entry name" value="Pili subunits"/>
    <property type="match status" value="1"/>
</dbReference>
<keyword evidence="1" id="KW-0472">Membrane</keyword>
<dbReference type="EMBL" id="JACDQQ010001683">
    <property type="protein sequence ID" value="MBA0086801.1"/>
    <property type="molecule type" value="Genomic_DNA"/>
</dbReference>
<dbReference type="AlphaFoldDB" id="A0A7V8NST3"/>
<reference evidence="2" key="1">
    <citation type="submission" date="2020-06" db="EMBL/GenBank/DDBJ databases">
        <title>Legume-microbial interactions unlock mineral nutrients during tropical forest succession.</title>
        <authorList>
            <person name="Epihov D.Z."/>
        </authorList>
    </citation>
    <scope>NUCLEOTIDE SEQUENCE [LARGE SCALE GENOMIC DNA]</scope>
    <source>
        <strain evidence="2">Pan2503</strain>
    </source>
</reference>
<dbReference type="PROSITE" id="PS00409">
    <property type="entry name" value="PROKAR_NTER_METHYL"/>
    <property type="match status" value="1"/>
</dbReference>
<evidence type="ECO:0000256" key="1">
    <source>
        <dbReference type="SAM" id="Phobius"/>
    </source>
</evidence>
<dbReference type="InterPro" id="IPR045584">
    <property type="entry name" value="Pilin-like"/>
</dbReference>
<comment type="caution">
    <text evidence="2">The sequence shown here is derived from an EMBL/GenBank/DDBJ whole genome shotgun (WGS) entry which is preliminary data.</text>
</comment>
<gene>
    <name evidence="2" type="ORF">HRJ53_17610</name>
</gene>